<evidence type="ECO:0000313" key="3">
    <source>
        <dbReference type="Proteomes" id="UP000288859"/>
    </source>
</evidence>
<dbReference type="PANTHER" id="PTHR38696:SF1">
    <property type="entry name" value="MEDIATOR OF RNA POLYMERASE II TRANSCRIPTION SUBUNIT 13"/>
    <property type="match status" value="1"/>
</dbReference>
<evidence type="ECO:0000313" key="2">
    <source>
        <dbReference type="EMBL" id="RVX76037.1"/>
    </source>
</evidence>
<evidence type="ECO:0000256" key="1">
    <source>
        <dbReference type="SAM" id="MobiDB-lite"/>
    </source>
</evidence>
<protein>
    <submittedName>
        <fullName evidence="2">Uncharacterized protein</fullName>
    </submittedName>
</protein>
<organism evidence="2 3">
    <name type="scientific">Exophiala mesophila</name>
    <name type="common">Black yeast-like fungus</name>
    <dbReference type="NCBI Taxonomy" id="212818"/>
    <lineage>
        <taxon>Eukaryota</taxon>
        <taxon>Fungi</taxon>
        <taxon>Dikarya</taxon>
        <taxon>Ascomycota</taxon>
        <taxon>Pezizomycotina</taxon>
        <taxon>Eurotiomycetes</taxon>
        <taxon>Chaetothyriomycetidae</taxon>
        <taxon>Chaetothyriales</taxon>
        <taxon>Herpotrichiellaceae</taxon>
        <taxon>Exophiala</taxon>
    </lineage>
</organism>
<feature type="region of interest" description="Disordered" evidence="1">
    <location>
        <begin position="1"/>
        <end position="36"/>
    </location>
</feature>
<reference evidence="2 3" key="1">
    <citation type="submission" date="2017-03" db="EMBL/GenBank/DDBJ databases">
        <title>Genomes of endolithic fungi from Antarctica.</title>
        <authorList>
            <person name="Coleine C."/>
            <person name="Masonjones S."/>
            <person name="Stajich J.E."/>
        </authorList>
    </citation>
    <scope>NUCLEOTIDE SEQUENCE [LARGE SCALE GENOMIC DNA]</scope>
    <source>
        <strain evidence="2 3">CCFEE 6314</strain>
    </source>
</reference>
<dbReference type="Proteomes" id="UP000288859">
    <property type="component" value="Unassembled WGS sequence"/>
</dbReference>
<sequence>MGKLFGKSQSSKVVRETPDGPNAPPTFEASTQPPEFPPFSTSFASVSLHRTDRIRLLQFPLDEIEGVRTVIQRFWPKGIQDERIVNNSHEFKLNGNPWTGNSSSEKTPSRIVMREILAQLFSRGWILMVSTNISKNEYDQDTMFFRKQLTPPPPSEWMAISFNRKDRLRLIGAPQEVIAGFTGVLQRMNLFLDGQLKDQQNNMYEFRCTGHPWKAMAEETMTTRQLFLKMLETLERYGFSLYASLNQNNGDEDDSQQAESWYCVRDRDWVENKPVFHR</sequence>
<comment type="caution">
    <text evidence="2">The sequence shown here is derived from an EMBL/GenBank/DDBJ whole genome shotgun (WGS) entry which is preliminary data.</text>
</comment>
<accession>A0A438NJX7</accession>
<dbReference type="AlphaFoldDB" id="A0A438NJX7"/>
<name>A0A438NJX7_EXOME</name>
<dbReference type="VEuPathDB" id="FungiDB:PV10_01611"/>
<dbReference type="PANTHER" id="PTHR38696">
    <property type="entry name" value="MEDIATOR OF RNA POLYMERASE II TRANSCRIPTION SUBUNIT 13"/>
    <property type="match status" value="1"/>
</dbReference>
<proteinExistence type="predicted"/>
<dbReference type="OrthoDB" id="58379at2759"/>
<dbReference type="EMBL" id="NAJM01000001">
    <property type="protein sequence ID" value="RVX76037.1"/>
    <property type="molecule type" value="Genomic_DNA"/>
</dbReference>
<gene>
    <name evidence="2" type="ORF">B0A52_00394</name>
</gene>